<evidence type="ECO:0000259" key="2">
    <source>
        <dbReference type="Pfam" id="PF03413"/>
    </source>
</evidence>
<proteinExistence type="predicted"/>
<dbReference type="Pfam" id="PF03413">
    <property type="entry name" value="PepSY"/>
    <property type="match status" value="1"/>
</dbReference>
<evidence type="ECO:0000256" key="1">
    <source>
        <dbReference type="SAM" id="Phobius"/>
    </source>
</evidence>
<protein>
    <submittedName>
        <fullName evidence="3">Iron-regulated membrane protein</fullName>
    </submittedName>
</protein>
<dbReference type="PANTHER" id="PTHR34219:SF1">
    <property type="entry name" value="PEPSY DOMAIN-CONTAINING PROTEIN"/>
    <property type="match status" value="1"/>
</dbReference>
<dbReference type="EMBL" id="JAFBED010000003">
    <property type="protein sequence ID" value="MBM7619684.1"/>
    <property type="molecule type" value="Genomic_DNA"/>
</dbReference>
<feature type="transmembrane region" description="Helical" evidence="1">
    <location>
        <begin position="424"/>
        <end position="448"/>
    </location>
</feature>
<keyword evidence="1" id="KW-0472">Membrane</keyword>
<accession>A0ABS2NYI9</accession>
<feature type="transmembrane region" description="Helical" evidence="1">
    <location>
        <begin position="30"/>
        <end position="54"/>
    </location>
</feature>
<name>A0ABS2NYI9_9BACI</name>
<dbReference type="InterPro" id="IPR005625">
    <property type="entry name" value="PepSY-ass_TM"/>
</dbReference>
<sequence length="465" mass="51146">MEHARKLEPDFSPKAVQKSRGDLYKAVWRWHFYAGILFAPIFVILAISGAVYLFKPQIEASLYKDLYEIPPQSTERLAPSVVVENVLSNMEGSAITSIRQFDEADRTTEVRIMQNDVMKTVYVNPYDGTIVGSMNNEDLIMNQVVKVHSELFVGGNIANRIVELAAGWAIILMVTGLYVWWPRGKLSIWGTILPRLGKKGRVFWRDMHGVTAFWLSGAILIILISGLAWSGISGEIMSRVATSTNTGNPPFGSSFGEKPVSAVATEDIAADVPWATENLEVPTTAMNGFVPLSIDSIDEISKGQNIAKPYTISFPANETGVFTVTSSNGQVLDEATLHIDPYTGFILSDARFKDYGIMAQATTAGIAFHEGRLFGVANQIIGLLACLGIILIVISSFIMWKKRKPANKSGAPSKVDNPKVTRSVWILMIIMGILLPLVGISLIVVFLIDKFIIPRVPKLKTWLQA</sequence>
<organism evidence="3 4">
    <name type="scientific">Sutcliffiella tianshenii</name>
    <dbReference type="NCBI Taxonomy" id="1463404"/>
    <lineage>
        <taxon>Bacteria</taxon>
        <taxon>Bacillati</taxon>
        <taxon>Bacillota</taxon>
        <taxon>Bacilli</taxon>
        <taxon>Bacillales</taxon>
        <taxon>Bacillaceae</taxon>
        <taxon>Sutcliffiella</taxon>
    </lineage>
</organism>
<feature type="domain" description="PepSY" evidence="2">
    <location>
        <begin position="79"/>
        <end position="132"/>
    </location>
</feature>
<dbReference type="InterPro" id="IPR025711">
    <property type="entry name" value="PepSY"/>
</dbReference>
<dbReference type="RefSeq" id="WP_204414869.1">
    <property type="nucleotide sequence ID" value="NZ_JAFBED010000003.1"/>
</dbReference>
<keyword evidence="1" id="KW-1133">Transmembrane helix</keyword>
<keyword evidence="4" id="KW-1185">Reference proteome</keyword>
<feature type="transmembrane region" description="Helical" evidence="1">
    <location>
        <begin position="161"/>
        <end position="181"/>
    </location>
</feature>
<feature type="transmembrane region" description="Helical" evidence="1">
    <location>
        <begin position="380"/>
        <end position="400"/>
    </location>
</feature>
<dbReference type="PANTHER" id="PTHR34219">
    <property type="entry name" value="IRON-REGULATED INNER MEMBRANE PROTEIN-RELATED"/>
    <property type="match status" value="1"/>
</dbReference>
<reference evidence="3 4" key="1">
    <citation type="submission" date="2021-01" db="EMBL/GenBank/DDBJ databases">
        <title>Genomic Encyclopedia of Type Strains, Phase IV (KMG-IV): sequencing the most valuable type-strain genomes for metagenomic binning, comparative biology and taxonomic classification.</title>
        <authorList>
            <person name="Goeker M."/>
        </authorList>
    </citation>
    <scope>NUCLEOTIDE SEQUENCE [LARGE SCALE GENOMIC DNA]</scope>
    <source>
        <strain evidence="3 4">DSM 25879</strain>
    </source>
</reference>
<feature type="transmembrane region" description="Helical" evidence="1">
    <location>
        <begin position="212"/>
        <end position="232"/>
    </location>
</feature>
<gene>
    <name evidence="3" type="ORF">JOC95_001536</name>
</gene>
<evidence type="ECO:0000313" key="3">
    <source>
        <dbReference type="EMBL" id="MBM7619684.1"/>
    </source>
</evidence>
<evidence type="ECO:0000313" key="4">
    <source>
        <dbReference type="Proteomes" id="UP000737402"/>
    </source>
</evidence>
<dbReference type="Pfam" id="PF03929">
    <property type="entry name" value="PepSY_TM"/>
    <property type="match status" value="1"/>
</dbReference>
<dbReference type="Proteomes" id="UP000737402">
    <property type="component" value="Unassembled WGS sequence"/>
</dbReference>
<keyword evidence="1" id="KW-0812">Transmembrane</keyword>
<comment type="caution">
    <text evidence="3">The sequence shown here is derived from an EMBL/GenBank/DDBJ whole genome shotgun (WGS) entry which is preliminary data.</text>
</comment>